<dbReference type="EMBL" id="QPIG01000001">
    <property type="protein sequence ID" value="RCU57911.1"/>
    <property type="molecule type" value="Genomic_DNA"/>
</dbReference>
<protein>
    <recommendedName>
        <fullName evidence="3">AAA domain-containing protein</fullName>
    </recommendedName>
</protein>
<gene>
    <name evidence="1" type="ORF">DU428_00515</name>
</gene>
<evidence type="ECO:0008006" key="3">
    <source>
        <dbReference type="Google" id="ProtNLM"/>
    </source>
</evidence>
<dbReference type="RefSeq" id="WP_113965555.1">
    <property type="nucleotide sequence ID" value="NZ_QNRP01000001.1"/>
</dbReference>
<keyword evidence="2" id="KW-1185">Reference proteome</keyword>
<dbReference type="OrthoDB" id="1177152at2"/>
<reference evidence="1 2" key="1">
    <citation type="submission" date="2018-07" db="EMBL/GenBank/DDBJ databases">
        <title>Oceanihabitans testaceum sp. nov., isolated from marine sediment.</title>
        <authorList>
            <person name="Li C.-M."/>
        </authorList>
    </citation>
    <scope>NUCLEOTIDE SEQUENCE [LARGE SCALE GENOMIC DNA]</scope>
    <source>
        <strain evidence="1 2">S9-10</strain>
    </source>
</reference>
<proteinExistence type="predicted"/>
<comment type="caution">
    <text evidence="1">The sequence shown here is derived from an EMBL/GenBank/DDBJ whole genome shotgun (WGS) entry which is preliminary data.</text>
</comment>
<evidence type="ECO:0000313" key="1">
    <source>
        <dbReference type="EMBL" id="RCU57911.1"/>
    </source>
</evidence>
<sequence length="160" mass="18564">MITKLENAGPLVDYFTPSTSKKFIEVVDDALRSLDLIKIESIFREYQIYHLDECQNFIGQLKHQFNSLKNDEARVVLLGSSKPRLSKCMGCEFGSSISAYRYEYSKRYYEKESKDAYYDVVYAKEFGVYFNVINNVLVELSVCNAFLTKEECDELNKYGS</sequence>
<organism evidence="1 2">
    <name type="scientific">Oceanihabitans sediminis</name>
    <dbReference type="NCBI Taxonomy" id="1812012"/>
    <lineage>
        <taxon>Bacteria</taxon>
        <taxon>Pseudomonadati</taxon>
        <taxon>Bacteroidota</taxon>
        <taxon>Flavobacteriia</taxon>
        <taxon>Flavobacteriales</taxon>
        <taxon>Flavobacteriaceae</taxon>
        <taxon>Oceanihabitans</taxon>
    </lineage>
</organism>
<evidence type="ECO:0000313" key="2">
    <source>
        <dbReference type="Proteomes" id="UP000252249"/>
    </source>
</evidence>
<dbReference type="Proteomes" id="UP000252249">
    <property type="component" value="Unassembled WGS sequence"/>
</dbReference>
<name>A0A368P9J8_9FLAO</name>
<accession>A0A368P9J8</accession>
<dbReference type="AlphaFoldDB" id="A0A368P9J8"/>